<dbReference type="InterPro" id="IPR007863">
    <property type="entry name" value="Peptidase_M16_C"/>
</dbReference>
<dbReference type="Gene3D" id="3.30.830.10">
    <property type="entry name" value="Metalloenzyme, LuxS/M16 peptidase-like"/>
    <property type="match status" value="2"/>
</dbReference>
<dbReference type="HOGENOM" id="CLU_009902_6_1_3"/>
<reference evidence="3 4" key="1">
    <citation type="journal article" date="2014" name="Appl. Environ. Microbiol.">
        <title>Elucidation of insertion elements encoded on plasmids and in vitro construction of shuttle vectors from the toxic cyanobacterium Planktothrix.</title>
        <authorList>
            <person name="Christiansen G."/>
            <person name="Goesmann A."/>
            <person name="Kurmayer R."/>
        </authorList>
    </citation>
    <scope>NUCLEOTIDE SEQUENCE [LARGE SCALE GENOMIC DNA]</scope>
    <source>
        <strain evidence="3 4">NIVA-CYA 126/8</strain>
    </source>
</reference>
<dbReference type="STRING" id="388467.A19Y_3600"/>
<proteinExistence type="predicted"/>
<feature type="domain" description="Peptidase M16 N-terminal" evidence="1">
    <location>
        <begin position="86"/>
        <end position="191"/>
    </location>
</feature>
<dbReference type="AlphaFoldDB" id="A0A073CWK0"/>
<dbReference type="PANTHER" id="PTHR11851">
    <property type="entry name" value="METALLOPROTEASE"/>
    <property type="match status" value="1"/>
</dbReference>
<dbReference type="InterPro" id="IPR011765">
    <property type="entry name" value="Pept_M16_N"/>
</dbReference>
<dbReference type="InterPro" id="IPR050361">
    <property type="entry name" value="MPP/UQCRC_Complex"/>
</dbReference>
<dbReference type="Pfam" id="PF00675">
    <property type="entry name" value="Peptidase_M16"/>
    <property type="match status" value="1"/>
</dbReference>
<dbReference type="InterPro" id="IPR011249">
    <property type="entry name" value="Metalloenz_LuxS/M16"/>
</dbReference>
<dbReference type="SUPFAM" id="SSF63411">
    <property type="entry name" value="LuxS/MPP-like metallohydrolase"/>
    <property type="match status" value="2"/>
</dbReference>
<dbReference type="RefSeq" id="WP_042155738.1">
    <property type="nucleotide sequence ID" value="NZ_CM002803.1"/>
</dbReference>
<evidence type="ECO:0000259" key="2">
    <source>
        <dbReference type="Pfam" id="PF05193"/>
    </source>
</evidence>
<gene>
    <name evidence="3" type="ORF">A19Y_3600</name>
</gene>
<protein>
    <submittedName>
        <fullName evidence="3">Proteinase</fullName>
        <ecNumber evidence="3">3.4.24.64</ecNumber>
    </submittedName>
</protein>
<evidence type="ECO:0000313" key="3">
    <source>
        <dbReference type="EMBL" id="KEI68355.1"/>
    </source>
</evidence>
<dbReference type="PANTHER" id="PTHR11851:SF225">
    <property type="entry name" value="NON-PEPTIDASE HOMOLOG YMXG"/>
    <property type="match status" value="1"/>
</dbReference>
<name>A0A073CWK0_PLAA1</name>
<dbReference type="eggNOG" id="COG0612">
    <property type="taxonomic scope" value="Bacteria"/>
</dbReference>
<dbReference type="Proteomes" id="UP000027395">
    <property type="component" value="Chromosome"/>
</dbReference>
<dbReference type="GO" id="GO:0046872">
    <property type="term" value="F:metal ion binding"/>
    <property type="evidence" value="ECO:0007669"/>
    <property type="project" value="InterPro"/>
</dbReference>
<evidence type="ECO:0000313" key="4">
    <source>
        <dbReference type="Proteomes" id="UP000027395"/>
    </source>
</evidence>
<keyword evidence="4" id="KW-1185">Reference proteome</keyword>
<feature type="domain" description="Peptidase M16 C-terminal" evidence="2">
    <location>
        <begin position="221"/>
        <end position="398"/>
    </location>
</feature>
<keyword evidence="3" id="KW-0378">Hydrolase</keyword>
<accession>A0A073CWK0</accession>
<dbReference type="GO" id="GO:0004222">
    <property type="term" value="F:metalloendopeptidase activity"/>
    <property type="evidence" value="ECO:0007669"/>
    <property type="project" value="UniProtKB-EC"/>
</dbReference>
<dbReference type="EMBL" id="CM002803">
    <property type="protein sequence ID" value="KEI68355.1"/>
    <property type="molecule type" value="Genomic_DNA"/>
</dbReference>
<dbReference type="Pfam" id="PF05193">
    <property type="entry name" value="Peptidase_M16_C"/>
    <property type="match status" value="1"/>
</dbReference>
<sequence length="493" mass="54903">MLTLKTLNLKKSILFWIGLLLTTFFFTAFSHIPAIASTPKHYTDLTFPPLPTIELPDYERYQLDNGIIVYLVEDHELPLVGGSALFRTGDRFEPADKVGLASITAEVMRNGGTRQHSADELNQLLEQKAAAVEVGISTTSGSVGFSGLTEDLDLVFGLFTDVIRNPLFPQDQLDLAKTQAKGGIARRNDRPGDIASREFIKLIYGVDSPYARITEYSTLKNISRESLVDFYEKSFHPETMILGIVGDFDRAKIKALIDEKLGTWKPSQKAVIPPLPAVSQANLGGIFFVDQPQLNQSYVEMGHLGGLLNDPNYPKLAVMNGVLNGFGGRLFNNLRSRQGLAYSVYGYWGASYDYPGVFNAGGQTRSETTVPLIQGLKNEIERLKKEPIKSEELTYAKESTLNSFIFKFEDPAQTLSRLMQYEYYGYPKDFIFDYQRQVQATTIEDVQQVAKQYLNFDKLVILVVGNKALINPALSSLDNQSKVTTIDVTIPGS</sequence>
<dbReference type="PATRIC" id="fig|388467.6.peg.3546"/>
<dbReference type="EC" id="3.4.24.64" evidence="3"/>
<organism evidence="3 4">
    <name type="scientific">Planktothrix agardhii (strain NIVA-CYA 126/8)</name>
    <dbReference type="NCBI Taxonomy" id="388467"/>
    <lineage>
        <taxon>Bacteria</taxon>
        <taxon>Bacillati</taxon>
        <taxon>Cyanobacteriota</taxon>
        <taxon>Cyanophyceae</taxon>
        <taxon>Oscillatoriophycideae</taxon>
        <taxon>Oscillatoriales</taxon>
        <taxon>Microcoleaceae</taxon>
        <taxon>Planktothrix</taxon>
    </lineage>
</organism>
<evidence type="ECO:0000259" key="1">
    <source>
        <dbReference type="Pfam" id="PF00675"/>
    </source>
</evidence>